<dbReference type="GO" id="GO:0005737">
    <property type="term" value="C:cytoplasm"/>
    <property type="evidence" value="ECO:0007669"/>
    <property type="project" value="UniProtKB-SubCell"/>
</dbReference>
<keyword evidence="8" id="KW-1185">Reference proteome</keyword>
<dbReference type="Proteomes" id="UP000071392">
    <property type="component" value="Unassembled WGS sequence"/>
</dbReference>
<dbReference type="OrthoDB" id="9813375at2"/>
<dbReference type="CDD" id="cd02201">
    <property type="entry name" value="FtsZ_type1"/>
    <property type="match status" value="1"/>
</dbReference>
<comment type="similarity">
    <text evidence="1 4">Belongs to the FtsZ family.</text>
</comment>
<dbReference type="InterPro" id="IPR045061">
    <property type="entry name" value="FtsZ/CetZ"/>
</dbReference>
<dbReference type="EMBL" id="LSZP01000016">
    <property type="protein sequence ID" value="KXU37010.1"/>
    <property type="molecule type" value="Genomic_DNA"/>
</dbReference>
<dbReference type="GO" id="GO:0000917">
    <property type="term" value="P:division septum assembly"/>
    <property type="evidence" value="ECO:0007669"/>
    <property type="project" value="UniProtKB-KW"/>
</dbReference>
<evidence type="ECO:0000256" key="3">
    <source>
        <dbReference type="ARBA" id="ARBA00023134"/>
    </source>
</evidence>
<dbReference type="GO" id="GO:0043093">
    <property type="term" value="P:FtsZ-dependent cytokinesis"/>
    <property type="evidence" value="ECO:0007669"/>
    <property type="project" value="UniProtKB-UniRule"/>
</dbReference>
<protein>
    <recommendedName>
        <fullName evidence="4">Cell division protein FtsZ</fullName>
    </recommendedName>
</protein>
<feature type="region of interest" description="Disordered" evidence="5">
    <location>
        <begin position="380"/>
        <end position="434"/>
    </location>
</feature>
<proteinExistence type="inferred from homology"/>
<dbReference type="HAMAP" id="MF_00909">
    <property type="entry name" value="FtsZ"/>
    <property type="match status" value="1"/>
</dbReference>
<comment type="caution">
    <text evidence="7">The sequence shown here is derived from an EMBL/GenBank/DDBJ whole genome shotgun (WGS) entry which is preliminary data.</text>
</comment>
<feature type="binding site" evidence="4">
    <location>
        <begin position="158"/>
        <end position="160"/>
    </location>
    <ligand>
        <name>GTP</name>
        <dbReference type="ChEBI" id="CHEBI:37565"/>
    </ligand>
</feature>
<evidence type="ECO:0000256" key="4">
    <source>
        <dbReference type="HAMAP-Rule" id="MF_00909"/>
    </source>
</evidence>
<dbReference type="PANTHER" id="PTHR30314">
    <property type="entry name" value="CELL DIVISION PROTEIN FTSZ-RELATED"/>
    <property type="match status" value="1"/>
</dbReference>
<dbReference type="STRING" id="1548208.AXK12_02355"/>
<dbReference type="SMART" id="SM00864">
    <property type="entry name" value="Tubulin"/>
    <property type="match status" value="1"/>
</dbReference>
<feature type="domain" description="Tubulin/FtsZ GTPase" evidence="6">
    <location>
        <begin position="40"/>
        <end position="255"/>
    </location>
</feature>
<keyword evidence="3 4" id="KW-0342">GTP-binding</keyword>
<organism evidence="7 8">
    <name type="scientific">Cephaloticoccus capnophilus</name>
    <dbReference type="NCBI Taxonomy" id="1548208"/>
    <lineage>
        <taxon>Bacteria</taxon>
        <taxon>Pseudomonadati</taxon>
        <taxon>Verrucomicrobiota</taxon>
        <taxon>Opitutia</taxon>
        <taxon>Opitutales</taxon>
        <taxon>Opitutaceae</taxon>
        <taxon>Cephaloticoccus</taxon>
    </lineage>
</organism>
<evidence type="ECO:0000256" key="2">
    <source>
        <dbReference type="ARBA" id="ARBA00022741"/>
    </source>
</evidence>
<dbReference type="SUPFAM" id="SSF55307">
    <property type="entry name" value="Tubulin C-terminal domain-like"/>
    <property type="match status" value="1"/>
</dbReference>
<evidence type="ECO:0000313" key="7">
    <source>
        <dbReference type="EMBL" id="KXU37010.1"/>
    </source>
</evidence>
<evidence type="ECO:0000259" key="6">
    <source>
        <dbReference type="SMART" id="SM00864"/>
    </source>
</evidence>
<dbReference type="AlphaFoldDB" id="A0A139SRA6"/>
<dbReference type="InterPro" id="IPR036525">
    <property type="entry name" value="Tubulin/FtsZ_GTPase_sf"/>
</dbReference>
<dbReference type="Pfam" id="PF00091">
    <property type="entry name" value="Tubulin"/>
    <property type="match status" value="1"/>
</dbReference>
<accession>A0A139SRA6</accession>
<comment type="function">
    <text evidence="4">Essential cell division protein that forms a contractile ring structure (Z ring) at the future cell division site. The regulation of the ring assembly controls the timing and the location of cell division. One of the functions of the FtsZ ring is to recruit other cell division proteins to the septum to produce a new cell wall between the dividing cells. Binds GTP and shows GTPase activity.</text>
</comment>
<keyword evidence="4" id="KW-0132">Cell division</keyword>
<evidence type="ECO:0000256" key="1">
    <source>
        <dbReference type="ARBA" id="ARBA00009690"/>
    </source>
</evidence>
<feature type="compositionally biased region" description="Polar residues" evidence="5">
    <location>
        <begin position="403"/>
        <end position="413"/>
    </location>
</feature>
<dbReference type="GO" id="GO:0005525">
    <property type="term" value="F:GTP binding"/>
    <property type="evidence" value="ECO:0007669"/>
    <property type="project" value="UniProtKB-UniRule"/>
</dbReference>
<comment type="subunit">
    <text evidence="4">Homodimer. Polymerizes to form a dynamic ring structure in a strictly GTP-dependent manner. Interacts directly with several other division proteins.</text>
</comment>
<dbReference type="GO" id="GO:0051258">
    <property type="term" value="P:protein polymerization"/>
    <property type="evidence" value="ECO:0007669"/>
    <property type="project" value="UniProtKB-UniRule"/>
</dbReference>
<reference evidence="7 8" key="1">
    <citation type="submission" date="2016-02" db="EMBL/GenBank/DDBJ databases">
        <authorList>
            <person name="Wen L."/>
            <person name="He K."/>
            <person name="Yang H."/>
        </authorList>
    </citation>
    <scope>NUCLEOTIDE SEQUENCE [LARGE SCALE GENOMIC DNA]</scope>
    <source>
        <strain evidence="7 8">CV41</strain>
    </source>
</reference>
<feature type="binding site" evidence="4">
    <location>
        <position position="237"/>
    </location>
    <ligand>
        <name>GTP</name>
        <dbReference type="ChEBI" id="CHEBI:37565"/>
    </ligand>
</feature>
<evidence type="ECO:0000313" key="8">
    <source>
        <dbReference type="Proteomes" id="UP000071392"/>
    </source>
</evidence>
<keyword evidence="4" id="KW-0963">Cytoplasm</keyword>
<dbReference type="PANTHER" id="PTHR30314:SF3">
    <property type="entry name" value="MITOCHONDRIAL DIVISION PROTEIN FSZA"/>
    <property type="match status" value="1"/>
</dbReference>
<feature type="binding site" evidence="4">
    <location>
        <position position="193"/>
    </location>
    <ligand>
        <name>GTP</name>
        <dbReference type="ChEBI" id="CHEBI:37565"/>
    </ligand>
</feature>
<evidence type="ECO:0000256" key="5">
    <source>
        <dbReference type="SAM" id="MobiDB-lite"/>
    </source>
</evidence>
<dbReference type="PRINTS" id="PR00423">
    <property type="entry name" value="CELLDVISFTSZ"/>
</dbReference>
<feature type="compositionally biased region" description="Low complexity" evidence="5">
    <location>
        <begin position="381"/>
        <end position="391"/>
    </location>
</feature>
<dbReference type="InterPro" id="IPR008280">
    <property type="entry name" value="Tub_FtsZ_C"/>
</dbReference>
<name>A0A139SRA6_9BACT</name>
<dbReference type="InterPro" id="IPR000158">
    <property type="entry name" value="Cell_div_FtsZ"/>
</dbReference>
<feature type="compositionally biased region" description="Basic and acidic residues" evidence="5">
    <location>
        <begin position="414"/>
        <end position="426"/>
    </location>
</feature>
<feature type="binding site" evidence="4">
    <location>
        <position position="189"/>
    </location>
    <ligand>
        <name>GTP</name>
        <dbReference type="ChEBI" id="CHEBI:37565"/>
    </ligand>
</feature>
<gene>
    <name evidence="4" type="primary">ftsZ</name>
    <name evidence="7" type="ORF">AXK12_02355</name>
</gene>
<dbReference type="GO" id="GO:0003924">
    <property type="term" value="F:GTPase activity"/>
    <property type="evidence" value="ECO:0007669"/>
    <property type="project" value="UniProtKB-UniRule"/>
</dbReference>
<keyword evidence="4" id="KW-0131">Cell cycle</keyword>
<keyword evidence="4" id="KW-0717">Septation</keyword>
<dbReference type="SUPFAM" id="SSF52490">
    <property type="entry name" value="Tubulin nucleotide-binding domain-like"/>
    <property type="match status" value="1"/>
</dbReference>
<comment type="subcellular location">
    <subcellularLocation>
        <location evidence="4">Cytoplasm</location>
    </subcellularLocation>
    <text evidence="4">Assembles at midcell at the inner surface of the cytoplasmic membrane.</text>
</comment>
<dbReference type="Gene3D" id="3.40.50.1440">
    <property type="entry name" value="Tubulin/FtsZ, GTPase domain"/>
    <property type="match status" value="1"/>
</dbReference>
<keyword evidence="2 4" id="KW-0547">Nucleotide-binding</keyword>
<feature type="binding site" evidence="4">
    <location>
        <begin position="48"/>
        <end position="52"/>
    </location>
    <ligand>
        <name>GTP</name>
        <dbReference type="ChEBI" id="CHEBI:37565"/>
    </ligand>
</feature>
<dbReference type="InterPro" id="IPR003008">
    <property type="entry name" value="Tubulin_FtsZ_GTPase"/>
</dbReference>
<dbReference type="GO" id="GO:0032153">
    <property type="term" value="C:cell division site"/>
    <property type="evidence" value="ECO:0007669"/>
    <property type="project" value="UniProtKB-UniRule"/>
</dbReference>
<sequence length="495" mass="50723">MSAQSGIPLEPTAPAVGQDALLEASAAETPPATDFPPPPLIKLVGVGGAGVNIVSRLSAEPFASAGGGAGEAGGGESGDPCANAVGGLALAVMDCDARKLGESPVGEKWLLGEGQRRGLSAGGDIELGRQAAEASREMIASAGGGADLLFLVAGLGGGTGSAAASLVATEASKAGGLVIGFAVLPFSFEGGRRSKQAEAALVSLRRVCDAVIVLPNDLLLQEASEGASALAAFEQADEWIARAVRALWRLLCKTGLMNVDFAALQRAFEYRGSKTVFGLGFGTLAAEPLTPDALADQVLASLRACPLMHAPEAARRADRLLVSVAGGASVLTLSLVNRLVHSIGEHFGRSAELIVGATLDEDLGERIELCLIGASDIGGNSRRAMTSATHARTTRAARHSASPQNESGEAASQKTRESVDSRERTAPPRGGVERLAALKGRGSLNARSDTPHQGEFGFSAEAERGYFSNTEATLFDGQDLDPPTYLRKGIKIAVN</sequence>